<dbReference type="GO" id="GO:0015074">
    <property type="term" value="P:DNA integration"/>
    <property type="evidence" value="ECO:0007669"/>
    <property type="project" value="InterPro"/>
</dbReference>
<dbReference type="GO" id="GO:0003677">
    <property type="term" value="F:DNA binding"/>
    <property type="evidence" value="ECO:0007669"/>
    <property type="project" value="InterPro"/>
</dbReference>
<evidence type="ECO:0000256" key="1">
    <source>
        <dbReference type="ARBA" id="ARBA00023172"/>
    </source>
</evidence>
<reference evidence="4" key="1">
    <citation type="journal article" date="2013" name="Stand. Genomic Sci.">
        <title>Complete genome sequence of Desulfocapsa sulfexigens, a marine deltaproteobacterium specialized in disproportionating inorganic sulfur compounds.</title>
        <authorList>
            <person name="Finster K.W."/>
            <person name="Kjeldsen K.U."/>
            <person name="Kube M."/>
            <person name="Reinhardt R."/>
            <person name="Mussmann M."/>
            <person name="Amann R."/>
            <person name="Schreiber L."/>
        </authorList>
    </citation>
    <scope>NUCLEOTIDE SEQUENCE [LARGE SCALE GENOMIC DNA]</scope>
    <source>
        <strain evidence="4">DSM 10523 / SB164P1</strain>
    </source>
</reference>
<dbReference type="Proteomes" id="UP000011721">
    <property type="component" value="Chromosome"/>
</dbReference>
<dbReference type="eggNOG" id="COG4974">
    <property type="taxonomic scope" value="Bacteria"/>
</dbReference>
<protein>
    <submittedName>
        <fullName evidence="3">Site-specific recombinase XerD</fullName>
    </submittedName>
</protein>
<sequence length="92" mass="10683">MMGIMEKKVLAQMKGTHLLMAKLIYGTGIRLMECIRLRIQDIDFGQRQLFIRSGKGGKDRTTFLPRFVHDELHEHVERVKNLTSPELMRNTG</sequence>
<proteinExistence type="predicted"/>
<accession>M1PSD5</accession>
<dbReference type="InterPro" id="IPR002104">
    <property type="entry name" value="Integrase_catalytic"/>
</dbReference>
<dbReference type="HOGENOM" id="CLU_2408520_0_0_7"/>
<evidence type="ECO:0000313" key="4">
    <source>
        <dbReference type="Proteomes" id="UP000011721"/>
    </source>
</evidence>
<dbReference type="PROSITE" id="PS51898">
    <property type="entry name" value="TYR_RECOMBINASE"/>
    <property type="match status" value="1"/>
</dbReference>
<dbReference type="KEGG" id="dsf:UWK_02730"/>
<dbReference type="Gene3D" id="1.10.443.10">
    <property type="entry name" value="Intergrase catalytic core"/>
    <property type="match status" value="1"/>
</dbReference>
<dbReference type="InterPro" id="IPR013762">
    <property type="entry name" value="Integrase-like_cat_sf"/>
</dbReference>
<dbReference type="STRING" id="1167006.UWK_02730"/>
<keyword evidence="4" id="KW-1185">Reference proteome</keyword>
<feature type="domain" description="Tyr recombinase" evidence="2">
    <location>
        <begin position="1"/>
        <end position="92"/>
    </location>
</feature>
<dbReference type="GO" id="GO:0006310">
    <property type="term" value="P:DNA recombination"/>
    <property type="evidence" value="ECO:0007669"/>
    <property type="project" value="UniProtKB-KW"/>
</dbReference>
<evidence type="ECO:0000313" key="3">
    <source>
        <dbReference type="EMBL" id="AGF79266.1"/>
    </source>
</evidence>
<gene>
    <name evidence="3" type="ordered locus">UWK_02730</name>
</gene>
<name>M1PSD5_DESSD</name>
<keyword evidence="1" id="KW-0233">DNA recombination</keyword>
<dbReference type="InterPro" id="IPR011010">
    <property type="entry name" value="DNA_brk_join_enz"/>
</dbReference>
<dbReference type="EMBL" id="CP003985">
    <property type="protein sequence ID" value="AGF79266.1"/>
    <property type="molecule type" value="Genomic_DNA"/>
</dbReference>
<dbReference type="AlphaFoldDB" id="M1PSD5"/>
<dbReference type="Pfam" id="PF00589">
    <property type="entry name" value="Phage_integrase"/>
    <property type="match status" value="1"/>
</dbReference>
<dbReference type="SUPFAM" id="SSF56349">
    <property type="entry name" value="DNA breaking-rejoining enzymes"/>
    <property type="match status" value="1"/>
</dbReference>
<evidence type="ECO:0000259" key="2">
    <source>
        <dbReference type="PROSITE" id="PS51898"/>
    </source>
</evidence>
<organism evidence="3 4">
    <name type="scientific">Desulfocapsa sulfexigens (strain DSM 10523 / SB164P1)</name>
    <dbReference type="NCBI Taxonomy" id="1167006"/>
    <lineage>
        <taxon>Bacteria</taxon>
        <taxon>Pseudomonadati</taxon>
        <taxon>Thermodesulfobacteriota</taxon>
        <taxon>Desulfobulbia</taxon>
        <taxon>Desulfobulbales</taxon>
        <taxon>Desulfocapsaceae</taxon>
        <taxon>Desulfocapsa</taxon>
    </lineage>
</organism>